<dbReference type="EMBL" id="KN880602">
    <property type="protein sequence ID" value="KIY65152.1"/>
    <property type="molecule type" value="Genomic_DNA"/>
</dbReference>
<protein>
    <recommendedName>
        <fullName evidence="1">Fungal-type protein kinase domain-containing protein</fullName>
    </recommendedName>
</protein>
<evidence type="ECO:0000259" key="1">
    <source>
        <dbReference type="Pfam" id="PF17667"/>
    </source>
</evidence>
<dbReference type="STRING" id="1314674.A0A0D7B3R9"/>
<dbReference type="AlphaFoldDB" id="A0A0D7B3R9"/>
<dbReference type="Gene3D" id="1.10.510.10">
    <property type="entry name" value="Transferase(Phosphotransferase) domain 1"/>
    <property type="match status" value="1"/>
</dbReference>
<dbReference type="Pfam" id="PF17667">
    <property type="entry name" value="Pkinase_fungal"/>
    <property type="match status" value="1"/>
</dbReference>
<accession>A0A0D7B3R9</accession>
<sequence>MAETVADPANASSLPLHVADTVLHDRLASSMPFSSQEGIVQSRFELATKELDGRWAVYNGFGAGHSQLKSPTQEARDTRGQLVSYLNAMQANQYRTHGFGIFIVKNHCRILRHTRCGIEVTNAFNIDNTDYLPTFLWRLSHAADAARGIDTTFRRVKEADVPKNVKDVLHAKPQSAVWKLKVDGQDFYVTAPFTSAHPYPVGADVWRVEGYRKEGEVYQRLHEHKVQNIAGILASGDVPDEEHQWDIPGVVAAHLEAYTLAGIEHRDLSVGNIIAVRVDSQIKGLLIDWELARYADDTQARAYGRAGTRQFMSARLCSSHRADDIESFVLIMLWLSALYMPNDMDPAMRGGVLDHFDSSTSKINLYLGGVGRLKLCDPHLEDLLDVLMQAYDTRYRIFTRHTPQEKLDQAKLMNQRLETHGWMKGVFEQMLGRDEWRNGVRVRAHRQEYTPVFPAVAGLKRKSARADYGARNAKMRKKEDGELFSSSITEEDEF</sequence>
<evidence type="ECO:0000313" key="2">
    <source>
        <dbReference type="EMBL" id="KIY65152.1"/>
    </source>
</evidence>
<reference evidence="2 3" key="1">
    <citation type="journal article" date="2015" name="Fungal Genet. Biol.">
        <title>Evolution of novel wood decay mechanisms in Agaricales revealed by the genome sequences of Fistulina hepatica and Cylindrobasidium torrendii.</title>
        <authorList>
            <person name="Floudas D."/>
            <person name="Held B.W."/>
            <person name="Riley R."/>
            <person name="Nagy L.G."/>
            <person name="Koehler G."/>
            <person name="Ransdell A.S."/>
            <person name="Younus H."/>
            <person name="Chow J."/>
            <person name="Chiniquy J."/>
            <person name="Lipzen A."/>
            <person name="Tritt A."/>
            <person name="Sun H."/>
            <person name="Haridas S."/>
            <person name="LaButti K."/>
            <person name="Ohm R.A."/>
            <person name="Kues U."/>
            <person name="Blanchette R.A."/>
            <person name="Grigoriev I.V."/>
            <person name="Minto R.E."/>
            <person name="Hibbett D.S."/>
        </authorList>
    </citation>
    <scope>NUCLEOTIDE SEQUENCE [LARGE SCALE GENOMIC DNA]</scope>
    <source>
        <strain evidence="2 3">FP15055 ss-10</strain>
    </source>
</reference>
<dbReference type="Proteomes" id="UP000054007">
    <property type="component" value="Unassembled WGS sequence"/>
</dbReference>
<evidence type="ECO:0000313" key="3">
    <source>
        <dbReference type="Proteomes" id="UP000054007"/>
    </source>
</evidence>
<keyword evidence="3" id="KW-1185">Reference proteome</keyword>
<dbReference type="SUPFAM" id="SSF56112">
    <property type="entry name" value="Protein kinase-like (PK-like)"/>
    <property type="match status" value="1"/>
</dbReference>
<dbReference type="InterPro" id="IPR040976">
    <property type="entry name" value="Pkinase_fungal"/>
</dbReference>
<name>A0A0D7B3R9_9AGAR</name>
<dbReference type="InterPro" id="IPR011009">
    <property type="entry name" value="Kinase-like_dom_sf"/>
</dbReference>
<dbReference type="PANTHER" id="PTHR38248:SF2">
    <property type="entry name" value="FUNK1 11"/>
    <property type="match status" value="1"/>
</dbReference>
<proteinExistence type="predicted"/>
<organism evidence="2 3">
    <name type="scientific">Cylindrobasidium torrendii FP15055 ss-10</name>
    <dbReference type="NCBI Taxonomy" id="1314674"/>
    <lineage>
        <taxon>Eukaryota</taxon>
        <taxon>Fungi</taxon>
        <taxon>Dikarya</taxon>
        <taxon>Basidiomycota</taxon>
        <taxon>Agaricomycotina</taxon>
        <taxon>Agaricomycetes</taxon>
        <taxon>Agaricomycetidae</taxon>
        <taxon>Agaricales</taxon>
        <taxon>Marasmiineae</taxon>
        <taxon>Physalacriaceae</taxon>
        <taxon>Cylindrobasidium</taxon>
    </lineage>
</organism>
<feature type="domain" description="Fungal-type protein kinase" evidence="1">
    <location>
        <begin position="249"/>
        <end position="335"/>
    </location>
</feature>
<gene>
    <name evidence="2" type="ORF">CYLTODRAFT_412800</name>
</gene>
<dbReference type="OrthoDB" id="2739948at2759"/>
<dbReference type="PANTHER" id="PTHR38248">
    <property type="entry name" value="FUNK1 6"/>
    <property type="match status" value="1"/>
</dbReference>